<dbReference type="Gene3D" id="3.30.60.60">
    <property type="entry name" value="N-acetyl transferase-like"/>
    <property type="match status" value="1"/>
</dbReference>
<dbReference type="Gene3D" id="3.30.40.10">
    <property type="entry name" value="Zinc/RING finger domain, C3HC4 (zinc finger)"/>
    <property type="match status" value="1"/>
</dbReference>
<dbReference type="Pfam" id="PF00628">
    <property type="entry name" value="PHD"/>
    <property type="match status" value="1"/>
</dbReference>
<evidence type="ECO:0000256" key="5">
    <source>
        <dbReference type="ARBA" id="ARBA00022723"/>
    </source>
</evidence>
<evidence type="ECO:0000256" key="8">
    <source>
        <dbReference type="ARBA" id="ARBA00022833"/>
    </source>
</evidence>
<dbReference type="PANTHER" id="PTHR10615">
    <property type="entry name" value="HISTONE ACETYLTRANSFERASE"/>
    <property type="match status" value="1"/>
</dbReference>
<dbReference type="InterPro" id="IPR036388">
    <property type="entry name" value="WH-like_DNA-bd_sf"/>
</dbReference>
<dbReference type="SUPFAM" id="SSF57903">
    <property type="entry name" value="FYVE/PHD zinc finger"/>
    <property type="match status" value="1"/>
</dbReference>
<dbReference type="FunFam" id="3.30.40.10:FF:000005">
    <property type="entry name" value="zinc finger protein isoform X1"/>
    <property type="match status" value="1"/>
</dbReference>
<feature type="region of interest" description="Disordered" evidence="17">
    <location>
        <begin position="957"/>
        <end position="1058"/>
    </location>
</feature>
<dbReference type="HOGENOM" id="CLU_006429_0_0_1"/>
<dbReference type="GO" id="GO:0006357">
    <property type="term" value="P:regulation of transcription by RNA polymerase II"/>
    <property type="evidence" value="ECO:0007669"/>
    <property type="project" value="TreeGrafter"/>
</dbReference>
<feature type="domain" description="PHD-type" evidence="18">
    <location>
        <begin position="81"/>
        <end position="142"/>
    </location>
</feature>
<dbReference type="SUPFAM" id="SSF55729">
    <property type="entry name" value="Acyl-CoA N-acyltransferases (Nat)"/>
    <property type="match status" value="1"/>
</dbReference>
<keyword evidence="21" id="KW-1185">Reference proteome</keyword>
<keyword evidence="7 15" id="KW-0863">Zinc-finger</keyword>
<dbReference type="AlphaFoldDB" id="I2FYM3"/>
<dbReference type="InterPro" id="IPR016181">
    <property type="entry name" value="Acyl_CoA_acyltransferase"/>
</dbReference>
<feature type="compositionally biased region" description="Polar residues" evidence="17">
    <location>
        <begin position="60"/>
        <end position="73"/>
    </location>
</feature>
<dbReference type="EC" id="2.3.1.48" evidence="3 16"/>
<evidence type="ECO:0000256" key="2">
    <source>
        <dbReference type="ARBA" id="ARBA00010107"/>
    </source>
</evidence>
<feature type="compositionally biased region" description="Basic and acidic residues" evidence="17">
    <location>
        <begin position="444"/>
        <end position="459"/>
    </location>
</feature>
<feature type="domain" description="PHD-type" evidence="18">
    <location>
        <begin position="139"/>
        <end position="189"/>
    </location>
</feature>
<evidence type="ECO:0000256" key="7">
    <source>
        <dbReference type="ARBA" id="ARBA00022771"/>
    </source>
</evidence>
<feature type="compositionally biased region" description="Acidic residues" evidence="17">
    <location>
        <begin position="1191"/>
        <end position="1215"/>
    </location>
</feature>
<dbReference type="PROSITE" id="PS51726">
    <property type="entry name" value="MYST_HAT"/>
    <property type="match status" value="1"/>
</dbReference>
<dbReference type="InterPro" id="IPR050603">
    <property type="entry name" value="MYST_HAT"/>
</dbReference>
<feature type="region of interest" description="Disordered" evidence="17">
    <location>
        <begin position="517"/>
        <end position="545"/>
    </location>
</feature>
<feature type="region of interest" description="Disordered" evidence="17">
    <location>
        <begin position="1"/>
        <end position="76"/>
    </location>
</feature>
<evidence type="ECO:0000256" key="9">
    <source>
        <dbReference type="ARBA" id="ARBA00022853"/>
    </source>
</evidence>
<feature type="compositionally biased region" description="Low complexity" evidence="17">
    <location>
        <begin position="960"/>
        <end position="977"/>
    </location>
</feature>
<dbReference type="InterPro" id="IPR019787">
    <property type="entry name" value="Znf_PHD-finger"/>
</dbReference>
<evidence type="ECO:0000256" key="15">
    <source>
        <dbReference type="PROSITE-ProRule" id="PRU00146"/>
    </source>
</evidence>
<evidence type="ECO:0000256" key="14">
    <source>
        <dbReference type="PIRSR" id="PIRSR602717-51"/>
    </source>
</evidence>
<dbReference type="InterPro" id="IPR011011">
    <property type="entry name" value="Znf_FYVE_PHD"/>
</dbReference>
<keyword evidence="13 16" id="KW-0539">Nucleus</keyword>
<dbReference type="Gene3D" id="1.10.10.10">
    <property type="entry name" value="Winged helix-like DNA-binding domain superfamily/Winged helix DNA-binding domain"/>
    <property type="match status" value="1"/>
</dbReference>
<keyword evidence="9" id="KW-0156">Chromatin regulator</keyword>
<evidence type="ECO:0000256" key="12">
    <source>
        <dbReference type="ARBA" id="ARBA00023163"/>
    </source>
</evidence>
<feature type="compositionally biased region" description="Polar residues" evidence="17">
    <location>
        <begin position="216"/>
        <end position="225"/>
    </location>
</feature>
<dbReference type="GO" id="GO:0031507">
    <property type="term" value="P:heterochromatin formation"/>
    <property type="evidence" value="ECO:0007669"/>
    <property type="project" value="UniProtKB-ARBA"/>
</dbReference>
<feature type="active site" description="Proton donor/acceptor" evidence="14">
    <location>
        <position position="726"/>
    </location>
</feature>
<dbReference type="FunFam" id="3.30.60.60:FF:000001">
    <property type="entry name" value="Histone acetyltransferase"/>
    <property type="match status" value="1"/>
</dbReference>
<protein>
    <recommendedName>
        <fullName evidence="3 16">Histone acetyltransferase</fullName>
        <ecNumber evidence="3 16">2.3.1.48</ecNumber>
    </recommendedName>
</protein>
<keyword evidence="6" id="KW-0677">Repeat</keyword>
<feature type="region of interest" description="Disordered" evidence="17">
    <location>
        <begin position="909"/>
        <end position="937"/>
    </location>
</feature>
<feature type="compositionally biased region" description="Low complexity" evidence="17">
    <location>
        <begin position="196"/>
        <end position="215"/>
    </location>
</feature>
<dbReference type="InterPro" id="IPR002717">
    <property type="entry name" value="HAT_MYST-type"/>
</dbReference>
<dbReference type="GO" id="GO:0003682">
    <property type="term" value="F:chromatin binding"/>
    <property type="evidence" value="ECO:0007669"/>
    <property type="project" value="TreeGrafter"/>
</dbReference>
<dbReference type="STRING" id="1128400.I2FYM3"/>
<proteinExistence type="inferred from homology"/>
<dbReference type="eggNOG" id="KOG2747">
    <property type="taxonomic scope" value="Eukaryota"/>
</dbReference>
<dbReference type="InterPro" id="IPR040706">
    <property type="entry name" value="Zf-MYST"/>
</dbReference>
<dbReference type="InterPro" id="IPR013083">
    <property type="entry name" value="Znf_RING/FYVE/PHD"/>
</dbReference>
<evidence type="ECO:0000313" key="20">
    <source>
        <dbReference type="EMBL" id="CCF52016.1"/>
    </source>
</evidence>
<dbReference type="Proteomes" id="UP000006174">
    <property type="component" value="Unassembled WGS sequence"/>
</dbReference>
<evidence type="ECO:0000256" key="4">
    <source>
        <dbReference type="ARBA" id="ARBA00022679"/>
    </source>
</evidence>
<comment type="subcellular location">
    <subcellularLocation>
        <location evidence="1 16">Nucleus</location>
    </subcellularLocation>
</comment>
<dbReference type="PANTHER" id="PTHR10615:SF161">
    <property type="entry name" value="HISTONE ACETYLTRANSFERASE KAT7"/>
    <property type="match status" value="1"/>
</dbReference>
<evidence type="ECO:0000256" key="1">
    <source>
        <dbReference type="ARBA" id="ARBA00004123"/>
    </source>
</evidence>
<dbReference type="OrthoDB" id="787137at2759"/>
<comment type="catalytic activity">
    <reaction evidence="16">
        <text>L-lysyl-[protein] + acetyl-CoA = N(6)-acetyl-L-lysyl-[protein] + CoA + H(+)</text>
        <dbReference type="Rhea" id="RHEA:45948"/>
        <dbReference type="Rhea" id="RHEA-COMP:9752"/>
        <dbReference type="Rhea" id="RHEA-COMP:10731"/>
        <dbReference type="ChEBI" id="CHEBI:15378"/>
        <dbReference type="ChEBI" id="CHEBI:29969"/>
        <dbReference type="ChEBI" id="CHEBI:57287"/>
        <dbReference type="ChEBI" id="CHEBI:57288"/>
        <dbReference type="ChEBI" id="CHEBI:61930"/>
        <dbReference type="EC" id="2.3.1.48"/>
    </reaction>
</comment>
<dbReference type="GO" id="GO:0008270">
    <property type="term" value="F:zinc ion binding"/>
    <property type="evidence" value="ECO:0007669"/>
    <property type="project" value="UniProtKB-KW"/>
</dbReference>
<dbReference type="GO" id="GO:0004402">
    <property type="term" value="F:histone acetyltransferase activity"/>
    <property type="evidence" value="ECO:0007669"/>
    <property type="project" value="InterPro"/>
</dbReference>
<evidence type="ECO:0000256" key="6">
    <source>
        <dbReference type="ARBA" id="ARBA00022737"/>
    </source>
</evidence>
<feature type="domain" description="MYST-type HAT" evidence="19">
    <location>
        <begin position="548"/>
        <end position="896"/>
    </location>
</feature>
<keyword evidence="5" id="KW-0479">Metal-binding</keyword>
<evidence type="ECO:0000259" key="19">
    <source>
        <dbReference type="PROSITE" id="PS51726"/>
    </source>
</evidence>
<dbReference type="GO" id="GO:0003712">
    <property type="term" value="F:transcription coregulator activity"/>
    <property type="evidence" value="ECO:0007669"/>
    <property type="project" value="TreeGrafter"/>
</dbReference>
<feature type="region of interest" description="Disordered" evidence="17">
    <location>
        <begin position="794"/>
        <end position="851"/>
    </location>
</feature>
<dbReference type="PROSITE" id="PS50016">
    <property type="entry name" value="ZF_PHD_2"/>
    <property type="match status" value="2"/>
</dbReference>
<dbReference type="GO" id="GO:0005634">
    <property type="term" value="C:nucleus"/>
    <property type="evidence" value="ECO:0007669"/>
    <property type="project" value="UniProtKB-SubCell"/>
</dbReference>
<keyword evidence="8" id="KW-0862">Zinc</keyword>
<evidence type="ECO:0000256" key="13">
    <source>
        <dbReference type="ARBA" id="ARBA00023242"/>
    </source>
</evidence>
<feature type="compositionally biased region" description="Low complexity" evidence="17">
    <location>
        <begin position="226"/>
        <end position="235"/>
    </location>
</feature>
<dbReference type="CDD" id="cd15526">
    <property type="entry name" value="PHD1_MOZ_d4"/>
    <property type="match status" value="1"/>
</dbReference>
<feature type="compositionally biased region" description="Polar residues" evidence="17">
    <location>
        <begin position="1160"/>
        <end position="1174"/>
    </location>
</feature>
<dbReference type="FunFam" id="3.40.630.30:FF:000001">
    <property type="entry name" value="Histone acetyltransferase"/>
    <property type="match status" value="1"/>
</dbReference>
<reference evidence="20 21" key="1">
    <citation type="journal article" date="2012" name="Plant Cell">
        <title>Genome comparison of barley and maize smut fungi reveals targeted loss of RNA silencing components and species-specific presence of transposable elements.</title>
        <authorList>
            <person name="Laurie J.D."/>
            <person name="Ali S."/>
            <person name="Linning R."/>
            <person name="Mannhaupt G."/>
            <person name="Wong P."/>
            <person name="Gueldener U."/>
            <person name="Muensterkoetter M."/>
            <person name="Moore R."/>
            <person name="Kahmann R."/>
            <person name="Bakkeren G."/>
            <person name="Schirawski J."/>
        </authorList>
    </citation>
    <scope>NUCLEOTIDE SEQUENCE [LARGE SCALE GENOMIC DNA]</scope>
    <source>
        <strain evidence="21">Uh4875-4</strain>
    </source>
</reference>
<feature type="compositionally biased region" description="Polar residues" evidence="17">
    <location>
        <begin position="293"/>
        <end position="315"/>
    </location>
</feature>
<dbReference type="EMBL" id="CAGI01000169">
    <property type="protein sequence ID" value="CCF52016.1"/>
    <property type="molecule type" value="Genomic_DNA"/>
</dbReference>
<dbReference type="PROSITE" id="PS01359">
    <property type="entry name" value="ZF_PHD_1"/>
    <property type="match status" value="1"/>
</dbReference>
<evidence type="ECO:0000256" key="3">
    <source>
        <dbReference type="ARBA" id="ARBA00013184"/>
    </source>
</evidence>
<evidence type="ECO:0000256" key="17">
    <source>
        <dbReference type="SAM" id="MobiDB-lite"/>
    </source>
</evidence>
<feature type="compositionally biased region" description="Low complexity" evidence="17">
    <location>
        <begin position="477"/>
        <end position="494"/>
    </location>
</feature>
<evidence type="ECO:0000259" key="18">
    <source>
        <dbReference type="PROSITE" id="PS50016"/>
    </source>
</evidence>
<sequence length="1215" mass="129143">MTIQPLSPAAAGSLPIGPASSRRSASPSKLATRVKQQQVVDASAANPAKKRKLEPASAVSKRTPSGSAPTTARSKQRAAPHDVCAFCLRTAEHPKGDTPKLLVSCHECGSSGHPSCLKWGRNPTKVRQALSYDWRCIECKKCEVCRDKGDDAQLMFCDKCDRGWHLYCLSPPLSKPPKGQWHCPTCESDDQTQKGSPAASPSSQPLAPPIASSSARQSTPLRNGESSSSMRASSSGRLKKPSNPDRSIDSLLTAPTSMHKGKEAQNNANHNFTAFSTLKNGLLDAAGSLFSLSPGSPWSSKVNSTMQNGALSMSMTGSSRKSAATGGGGARGSNKRGQPRKSAGLPRSNKKSNANTNGAEGHASGSRNAIEGDRDGSGSSDGEHPSERAVHDEELIQGAGEEEDEDVEGRSDAAAKSSEEEDPFGGVLEGTDAITLPYKPTPQDTERFQRAQRAAEEKLGGTLASLPSMSGSRVIRRPGLPSAGSGSSLAASPRHPSSAALVDTPVSVSRISRAQFVPRHSPSGTPGPSPLAASQVEITTSASSAETGTASPIKCIRFGEFDIDTWYQAPYPEEYSMVPDGRLWICEYCLKYMKSRFMAQRHRLKCKMRHPPGDEIYRDGNICVYEVDGRKNKIYCQNLCLLAKMFLDHKTLYYDVEPFLFYIVTEGDSSGDHFVGYFSKEKRSPMNYNVSCIMTLPVRQRRGWGNFLIDISFLLSKKEGRTGSPEKPLSDLGLLSYRNYWTLAVFYYLSIAPDGVTMEDISRGTAMQLEDIFYVLREQDMIIVYDGNNANSRTPATSKYRARDGNPSAGANAALPTKAPGAIEQSSRKRGRPPLHPRGAPAADLPSYKDRDKNAADYLPRKYSIHVDRDYIIAHLKKYEAKGYLKVRADKLKWTPFLVSRSFPQPIATLTNGQGSSSGAHVGSTNGTPVPSGSGTFTPAEMMANLGYFVLSQVQKTPGRSDGASARASPAAAAGKRTLSRTSSIPTGAPASSAVGSSNAAEVSSPGRSYVATPTPSPQKKRYRPAPQAGSAPYAPDFGAVKNESGTSASEIGRVGGSGSAETASVLVASKATHSSQEDAIAAAGVLWDVDRDADAEADADADADGDYEADEYAAEAAATASVSAQTSATKQEFGRLPIDHKLLQRALAASSSGSSNSSTPAQLETSTSTSRTCAAQDEARATPGSCDPNDLGDEDADGSDEDAPGSDDPELENL</sequence>
<accession>I2FYM3</accession>
<feature type="region of interest" description="Disordered" evidence="17">
    <location>
        <begin position="180"/>
        <end position="251"/>
    </location>
</feature>
<evidence type="ECO:0000256" key="10">
    <source>
        <dbReference type="ARBA" id="ARBA00022990"/>
    </source>
</evidence>
<dbReference type="OMA" id="NICVYEV"/>
<dbReference type="Pfam" id="PF01853">
    <property type="entry name" value="MOZ_SAS"/>
    <property type="match status" value="1"/>
</dbReference>
<keyword evidence="10" id="KW-0007">Acetylation</keyword>
<dbReference type="InterPro" id="IPR019786">
    <property type="entry name" value="Zinc_finger_PHD-type_CS"/>
</dbReference>
<feature type="compositionally biased region" description="Basic and acidic residues" evidence="17">
    <location>
        <begin position="370"/>
        <end position="394"/>
    </location>
</feature>
<organism evidence="20 21">
    <name type="scientific">Ustilago hordei</name>
    <name type="common">Barley covered smut fungus</name>
    <dbReference type="NCBI Taxonomy" id="120017"/>
    <lineage>
        <taxon>Eukaryota</taxon>
        <taxon>Fungi</taxon>
        <taxon>Dikarya</taxon>
        <taxon>Basidiomycota</taxon>
        <taxon>Ustilaginomycotina</taxon>
        <taxon>Ustilaginomycetes</taxon>
        <taxon>Ustilaginales</taxon>
        <taxon>Ustilaginaceae</taxon>
        <taxon>Ustilago</taxon>
    </lineage>
</organism>
<feature type="region of interest" description="Disordered" evidence="17">
    <location>
        <begin position="1147"/>
        <end position="1215"/>
    </location>
</feature>
<name>I2FYM3_USTHO</name>
<feature type="region of interest" description="Disordered" evidence="17">
    <location>
        <begin position="293"/>
        <end position="504"/>
    </location>
</feature>
<evidence type="ECO:0000256" key="16">
    <source>
        <dbReference type="RuleBase" id="RU361211"/>
    </source>
</evidence>
<dbReference type="Pfam" id="PF17772">
    <property type="entry name" value="zf-MYST"/>
    <property type="match status" value="1"/>
</dbReference>
<evidence type="ECO:0000313" key="21">
    <source>
        <dbReference type="Proteomes" id="UP000006174"/>
    </source>
</evidence>
<comment type="caution">
    <text evidence="20">The sequence shown here is derived from an EMBL/GenBank/DDBJ whole genome shotgun (WGS) entry which is preliminary data.</text>
</comment>
<feature type="compositionally biased region" description="Low complexity" evidence="17">
    <location>
        <begin position="18"/>
        <end position="28"/>
    </location>
</feature>
<dbReference type="SMART" id="SM00249">
    <property type="entry name" value="PHD"/>
    <property type="match status" value="2"/>
</dbReference>
<keyword evidence="4" id="KW-0808">Transferase</keyword>
<evidence type="ECO:0000256" key="11">
    <source>
        <dbReference type="ARBA" id="ARBA00023015"/>
    </source>
</evidence>
<dbReference type="InterPro" id="IPR001965">
    <property type="entry name" value="Znf_PHD"/>
</dbReference>
<keyword evidence="12" id="KW-0804">Transcription</keyword>
<dbReference type="Gene3D" id="3.40.630.30">
    <property type="match status" value="1"/>
</dbReference>
<gene>
    <name evidence="20" type="ORF">UHOR_05140</name>
</gene>
<comment type="similarity">
    <text evidence="2 16">Belongs to the MYST (SAS/MOZ) family.</text>
</comment>
<dbReference type="GO" id="GO:1990467">
    <property type="term" value="C:NuA3a histone acetyltransferase complex"/>
    <property type="evidence" value="ECO:0007669"/>
    <property type="project" value="TreeGrafter"/>
</dbReference>
<keyword evidence="11" id="KW-0805">Transcription regulation</keyword>